<dbReference type="PROSITE" id="PS50097">
    <property type="entry name" value="BTB"/>
    <property type="match status" value="1"/>
</dbReference>
<name>A0A1Y2IWF2_TRAC3</name>
<dbReference type="AlphaFoldDB" id="A0A1Y2IWF2"/>
<sequence>MCRLCRGVRLRSLASTRQFCTFVAIKSEMSETHSSQPAEATHLPASPPSKDGERKPSPSATSPRDAPHPFNKPDTDLLLRSSDDVEFRVRSPILIEASPVFESMLSSALPTTKAVAADSCRTLGLDEDSATIEALLRLCYPVVIDPAFWSGMDAKKAEPVLRAAFKYEMELAGSRLVEHINSLAKETPLVVWAIACRLRLEETAAHAAWCSLSTCKLLSSSPPKFDPEDLEGVSAGQYFRLRQYLRAEGKVDEGYRILDPTPEQELKSPSPGKQPQPAPIHIPSPDLICLSCDGTVFRVRKEPLCAASPVIQTLVMAAERSLVRSPRRAMLVDDYRASNSDTPLPRFPYSSASTILGRLSRFQWIIVLSQRS</sequence>
<dbReference type="InterPro" id="IPR011333">
    <property type="entry name" value="SKP1/BTB/POZ_sf"/>
</dbReference>
<dbReference type="STRING" id="1353009.A0A1Y2IWF2"/>
<feature type="compositionally biased region" description="Basic and acidic residues" evidence="1">
    <location>
        <begin position="65"/>
        <end position="77"/>
    </location>
</feature>
<proteinExistence type="predicted"/>
<feature type="region of interest" description="Disordered" evidence="1">
    <location>
        <begin position="256"/>
        <end position="278"/>
    </location>
</feature>
<feature type="domain" description="BTB" evidence="2">
    <location>
        <begin position="75"/>
        <end position="140"/>
    </location>
</feature>
<gene>
    <name evidence="3" type="ORF">PYCCODRAFT_1240988</name>
</gene>
<evidence type="ECO:0000256" key="1">
    <source>
        <dbReference type="SAM" id="MobiDB-lite"/>
    </source>
</evidence>
<dbReference type="Pfam" id="PF00651">
    <property type="entry name" value="BTB"/>
    <property type="match status" value="1"/>
</dbReference>
<feature type="region of interest" description="Disordered" evidence="1">
    <location>
        <begin position="31"/>
        <end position="77"/>
    </location>
</feature>
<protein>
    <recommendedName>
        <fullName evidence="2">BTB domain-containing protein</fullName>
    </recommendedName>
</protein>
<dbReference type="InterPro" id="IPR000210">
    <property type="entry name" value="BTB/POZ_dom"/>
</dbReference>
<accession>A0A1Y2IWF2</accession>
<keyword evidence="4" id="KW-1185">Reference proteome</keyword>
<dbReference type="EMBL" id="KZ084093">
    <property type="protein sequence ID" value="OSD05470.1"/>
    <property type="molecule type" value="Genomic_DNA"/>
</dbReference>
<evidence type="ECO:0000259" key="2">
    <source>
        <dbReference type="PROSITE" id="PS50097"/>
    </source>
</evidence>
<reference evidence="3 4" key="1">
    <citation type="journal article" date="2015" name="Biotechnol. Biofuels">
        <title>Enhanced degradation of softwood versus hardwood by the white-rot fungus Pycnoporus coccineus.</title>
        <authorList>
            <person name="Couturier M."/>
            <person name="Navarro D."/>
            <person name="Chevret D."/>
            <person name="Henrissat B."/>
            <person name="Piumi F."/>
            <person name="Ruiz-Duenas F.J."/>
            <person name="Martinez A.T."/>
            <person name="Grigoriev I.V."/>
            <person name="Riley R."/>
            <person name="Lipzen A."/>
            <person name="Berrin J.G."/>
            <person name="Master E.R."/>
            <person name="Rosso M.N."/>
        </authorList>
    </citation>
    <scope>NUCLEOTIDE SEQUENCE [LARGE SCALE GENOMIC DNA]</scope>
    <source>
        <strain evidence="3 4">BRFM310</strain>
    </source>
</reference>
<evidence type="ECO:0000313" key="3">
    <source>
        <dbReference type="EMBL" id="OSD05470.1"/>
    </source>
</evidence>
<evidence type="ECO:0000313" key="4">
    <source>
        <dbReference type="Proteomes" id="UP000193067"/>
    </source>
</evidence>
<dbReference type="Gene3D" id="3.30.710.10">
    <property type="entry name" value="Potassium Channel Kv1.1, Chain A"/>
    <property type="match status" value="1"/>
</dbReference>
<dbReference type="OrthoDB" id="3164835at2759"/>
<organism evidence="3 4">
    <name type="scientific">Trametes coccinea (strain BRFM310)</name>
    <name type="common">Pycnoporus coccineus</name>
    <dbReference type="NCBI Taxonomy" id="1353009"/>
    <lineage>
        <taxon>Eukaryota</taxon>
        <taxon>Fungi</taxon>
        <taxon>Dikarya</taxon>
        <taxon>Basidiomycota</taxon>
        <taxon>Agaricomycotina</taxon>
        <taxon>Agaricomycetes</taxon>
        <taxon>Polyporales</taxon>
        <taxon>Polyporaceae</taxon>
        <taxon>Trametes</taxon>
    </lineage>
</organism>
<dbReference type="Proteomes" id="UP000193067">
    <property type="component" value="Unassembled WGS sequence"/>
</dbReference>